<dbReference type="GO" id="GO:0005829">
    <property type="term" value="C:cytosol"/>
    <property type="evidence" value="ECO:0007669"/>
    <property type="project" value="TreeGrafter"/>
</dbReference>
<dbReference type="GO" id="GO:0008732">
    <property type="term" value="F:L-allo-threonine aldolase activity"/>
    <property type="evidence" value="ECO:0007669"/>
    <property type="project" value="TreeGrafter"/>
</dbReference>
<evidence type="ECO:0000313" key="5">
    <source>
        <dbReference type="EMBL" id="SVD52924.1"/>
    </source>
</evidence>
<evidence type="ECO:0000256" key="2">
    <source>
        <dbReference type="ARBA" id="ARBA00006966"/>
    </source>
</evidence>
<dbReference type="InterPro" id="IPR015421">
    <property type="entry name" value="PyrdxlP-dep_Trfase_major"/>
</dbReference>
<dbReference type="InterPro" id="IPR001597">
    <property type="entry name" value="ArAA_b-elim_lyase/Thr_aldolase"/>
</dbReference>
<protein>
    <recommendedName>
        <fullName evidence="4">Aromatic amino acid beta-eliminating lyase/threonine aldolase domain-containing protein</fullName>
    </recommendedName>
</protein>
<evidence type="ECO:0000256" key="3">
    <source>
        <dbReference type="ARBA" id="ARBA00022898"/>
    </source>
</evidence>
<feature type="domain" description="Aromatic amino acid beta-eliminating lyase/threonine aldolase" evidence="4">
    <location>
        <begin position="8"/>
        <end position="55"/>
    </location>
</feature>
<gene>
    <name evidence="5" type="ORF">METZ01_LOCUS405778</name>
</gene>
<sequence>MESVRINLFSDTQTQPTPGMRQAMAEAEVGDEQHLLDPSVNRLCEEVAVCLGKDKA</sequence>
<feature type="non-terminal residue" evidence="5">
    <location>
        <position position="56"/>
    </location>
</feature>
<dbReference type="SUPFAM" id="SSF53383">
    <property type="entry name" value="PLP-dependent transferases"/>
    <property type="match status" value="1"/>
</dbReference>
<comment type="similarity">
    <text evidence="2">Belongs to the threonine aldolase family.</text>
</comment>
<keyword evidence="3" id="KW-0663">Pyridoxal phosphate</keyword>
<accession>A0A382W2K1</accession>
<dbReference type="Gene3D" id="3.40.640.10">
    <property type="entry name" value="Type I PLP-dependent aspartate aminotransferase-like (Major domain)"/>
    <property type="match status" value="1"/>
</dbReference>
<dbReference type="Pfam" id="PF01212">
    <property type="entry name" value="Beta_elim_lyase"/>
    <property type="match status" value="1"/>
</dbReference>
<comment type="cofactor">
    <cofactor evidence="1">
        <name>pyridoxal 5'-phosphate</name>
        <dbReference type="ChEBI" id="CHEBI:597326"/>
    </cofactor>
</comment>
<dbReference type="GO" id="GO:0006545">
    <property type="term" value="P:glycine biosynthetic process"/>
    <property type="evidence" value="ECO:0007669"/>
    <property type="project" value="TreeGrafter"/>
</dbReference>
<dbReference type="AlphaFoldDB" id="A0A382W2K1"/>
<name>A0A382W2K1_9ZZZZ</name>
<dbReference type="PANTHER" id="PTHR48097:SF9">
    <property type="entry name" value="L-THREONINE ALDOLASE"/>
    <property type="match status" value="1"/>
</dbReference>
<evidence type="ECO:0000259" key="4">
    <source>
        <dbReference type="Pfam" id="PF01212"/>
    </source>
</evidence>
<organism evidence="5">
    <name type="scientific">marine metagenome</name>
    <dbReference type="NCBI Taxonomy" id="408172"/>
    <lineage>
        <taxon>unclassified sequences</taxon>
        <taxon>metagenomes</taxon>
        <taxon>ecological metagenomes</taxon>
    </lineage>
</organism>
<reference evidence="5" key="1">
    <citation type="submission" date="2018-05" db="EMBL/GenBank/DDBJ databases">
        <authorList>
            <person name="Lanie J.A."/>
            <person name="Ng W.-L."/>
            <person name="Kazmierczak K.M."/>
            <person name="Andrzejewski T.M."/>
            <person name="Davidsen T.M."/>
            <person name="Wayne K.J."/>
            <person name="Tettelin H."/>
            <person name="Glass J.I."/>
            <person name="Rusch D."/>
            <person name="Podicherti R."/>
            <person name="Tsui H.-C.T."/>
            <person name="Winkler M.E."/>
        </authorList>
    </citation>
    <scope>NUCLEOTIDE SEQUENCE</scope>
</reference>
<proteinExistence type="inferred from homology"/>
<dbReference type="InterPro" id="IPR015424">
    <property type="entry name" value="PyrdxlP-dep_Trfase"/>
</dbReference>
<dbReference type="PANTHER" id="PTHR48097">
    <property type="entry name" value="L-THREONINE ALDOLASE-RELATED"/>
    <property type="match status" value="1"/>
</dbReference>
<dbReference type="GO" id="GO:0006567">
    <property type="term" value="P:L-threonine catabolic process"/>
    <property type="evidence" value="ECO:0007669"/>
    <property type="project" value="TreeGrafter"/>
</dbReference>
<dbReference type="EMBL" id="UINC01156485">
    <property type="protein sequence ID" value="SVD52924.1"/>
    <property type="molecule type" value="Genomic_DNA"/>
</dbReference>
<evidence type="ECO:0000256" key="1">
    <source>
        <dbReference type="ARBA" id="ARBA00001933"/>
    </source>
</evidence>